<dbReference type="InterPro" id="IPR050238">
    <property type="entry name" value="DNA_Rep/Repair_Clamp_Loader"/>
</dbReference>
<dbReference type="EMBL" id="PFBZ01000196">
    <property type="protein sequence ID" value="PIT86184.1"/>
    <property type="molecule type" value="Genomic_DNA"/>
</dbReference>
<feature type="region of interest" description="Disordered" evidence="12">
    <location>
        <begin position="380"/>
        <end position="439"/>
    </location>
</feature>
<evidence type="ECO:0000256" key="2">
    <source>
        <dbReference type="ARBA" id="ARBA00022679"/>
    </source>
</evidence>
<dbReference type="SMART" id="SM00382">
    <property type="entry name" value="AAA"/>
    <property type="match status" value="1"/>
</dbReference>
<evidence type="ECO:0000313" key="14">
    <source>
        <dbReference type="EMBL" id="PIT86184.1"/>
    </source>
</evidence>
<comment type="subunit">
    <text evidence="11">DNA polymerase III contains a core (composed of alpha, epsilon and theta chains) that associates with a tau subunit. This core dimerizes to form the POLIII' complex. PolIII' associates with the gamma complex (composed of gamma, delta, delta', psi and chi chains) and with the beta chain to form the complete DNA polymerase III complex.</text>
</comment>
<dbReference type="PANTHER" id="PTHR11669:SF0">
    <property type="entry name" value="PROTEIN STICHEL-LIKE 2"/>
    <property type="match status" value="1"/>
</dbReference>
<dbReference type="GO" id="GO:0003677">
    <property type="term" value="F:DNA binding"/>
    <property type="evidence" value="ECO:0007669"/>
    <property type="project" value="InterPro"/>
</dbReference>
<proteinExistence type="inferred from homology"/>
<evidence type="ECO:0000256" key="6">
    <source>
        <dbReference type="ARBA" id="ARBA00022741"/>
    </source>
</evidence>
<dbReference type="Gene3D" id="3.40.50.300">
    <property type="entry name" value="P-loop containing nucleotide triphosphate hydrolases"/>
    <property type="match status" value="1"/>
</dbReference>
<keyword evidence="2 11" id="KW-0808">Transferase</keyword>
<evidence type="ECO:0000256" key="4">
    <source>
        <dbReference type="ARBA" id="ARBA00022705"/>
    </source>
</evidence>
<dbReference type="CDD" id="cd00009">
    <property type="entry name" value="AAA"/>
    <property type="match status" value="1"/>
</dbReference>
<dbReference type="Gene3D" id="1.10.8.60">
    <property type="match status" value="1"/>
</dbReference>
<dbReference type="GO" id="GO:0005524">
    <property type="term" value="F:ATP binding"/>
    <property type="evidence" value="ECO:0007669"/>
    <property type="project" value="UniProtKB-KW"/>
</dbReference>
<dbReference type="SUPFAM" id="SSF52540">
    <property type="entry name" value="P-loop containing nucleoside triphosphate hydrolases"/>
    <property type="match status" value="1"/>
</dbReference>
<evidence type="ECO:0000256" key="12">
    <source>
        <dbReference type="SAM" id="MobiDB-lite"/>
    </source>
</evidence>
<dbReference type="GO" id="GO:0046872">
    <property type="term" value="F:metal ion binding"/>
    <property type="evidence" value="ECO:0007669"/>
    <property type="project" value="UniProtKB-KW"/>
</dbReference>
<dbReference type="Gene3D" id="1.20.272.10">
    <property type="match status" value="1"/>
</dbReference>
<keyword evidence="4 11" id="KW-0235">DNA replication</keyword>
<evidence type="ECO:0000313" key="15">
    <source>
        <dbReference type="Proteomes" id="UP000229362"/>
    </source>
</evidence>
<dbReference type="SUPFAM" id="SSF48019">
    <property type="entry name" value="post-AAA+ oligomerization domain-like"/>
    <property type="match status" value="1"/>
</dbReference>
<keyword evidence="9 11" id="KW-0239">DNA-directed DNA polymerase</keyword>
<feature type="domain" description="AAA+ ATPase" evidence="13">
    <location>
        <begin position="52"/>
        <end position="197"/>
    </location>
</feature>
<evidence type="ECO:0000256" key="7">
    <source>
        <dbReference type="ARBA" id="ARBA00022833"/>
    </source>
</evidence>
<comment type="catalytic activity">
    <reaction evidence="10 11">
        <text>DNA(n) + a 2'-deoxyribonucleoside 5'-triphosphate = DNA(n+1) + diphosphate</text>
        <dbReference type="Rhea" id="RHEA:22508"/>
        <dbReference type="Rhea" id="RHEA-COMP:17339"/>
        <dbReference type="Rhea" id="RHEA-COMP:17340"/>
        <dbReference type="ChEBI" id="CHEBI:33019"/>
        <dbReference type="ChEBI" id="CHEBI:61560"/>
        <dbReference type="ChEBI" id="CHEBI:173112"/>
        <dbReference type="EC" id="2.7.7.7"/>
    </reaction>
</comment>
<dbReference type="PANTHER" id="PTHR11669">
    <property type="entry name" value="REPLICATION FACTOR C / DNA POLYMERASE III GAMMA-TAU SUBUNIT"/>
    <property type="match status" value="1"/>
</dbReference>
<dbReference type="NCBIfam" id="NF004046">
    <property type="entry name" value="PRK05563.1"/>
    <property type="match status" value="1"/>
</dbReference>
<protein>
    <recommendedName>
        <fullName evidence="11">DNA polymerase III subunit gamma/tau</fullName>
        <ecNumber evidence="11">2.7.7.7</ecNumber>
    </recommendedName>
</protein>
<evidence type="ECO:0000256" key="11">
    <source>
        <dbReference type="RuleBase" id="RU364063"/>
    </source>
</evidence>
<dbReference type="CDD" id="cd18137">
    <property type="entry name" value="HLD_clamp_pol_III_gamma_tau"/>
    <property type="match status" value="1"/>
</dbReference>
<dbReference type="GO" id="GO:0009360">
    <property type="term" value="C:DNA polymerase III complex"/>
    <property type="evidence" value="ECO:0007669"/>
    <property type="project" value="InterPro"/>
</dbReference>
<evidence type="ECO:0000256" key="10">
    <source>
        <dbReference type="ARBA" id="ARBA00049244"/>
    </source>
</evidence>
<dbReference type="InterPro" id="IPR045085">
    <property type="entry name" value="HLD_clamp_pol_III_gamma_tau"/>
</dbReference>
<evidence type="ECO:0000256" key="8">
    <source>
        <dbReference type="ARBA" id="ARBA00022840"/>
    </source>
</evidence>
<dbReference type="InterPro" id="IPR012763">
    <property type="entry name" value="DNA_pol_III_sug/sutau_N"/>
</dbReference>
<name>A0A2M6W058_9BACT</name>
<dbReference type="Pfam" id="PF13177">
    <property type="entry name" value="DNA_pol3_delta2"/>
    <property type="match status" value="1"/>
</dbReference>
<dbReference type="AlphaFoldDB" id="A0A2M6W058"/>
<evidence type="ECO:0000256" key="1">
    <source>
        <dbReference type="ARBA" id="ARBA00006360"/>
    </source>
</evidence>
<dbReference type="EC" id="2.7.7.7" evidence="11"/>
<evidence type="ECO:0000256" key="3">
    <source>
        <dbReference type="ARBA" id="ARBA00022695"/>
    </source>
</evidence>
<comment type="similarity">
    <text evidence="1 11">Belongs to the DnaX/STICHEL family.</text>
</comment>
<keyword evidence="8 11" id="KW-0067">ATP-binding</keyword>
<feature type="non-terminal residue" evidence="14">
    <location>
        <position position="439"/>
    </location>
</feature>
<sequence>MANFLYTTRTINSKDFVYMALYHTHRPQDFGSVVGQEHIVKTLSNQILAGTVAHAYLFFGPRGIGKTTTARLLAKSMNCTERKKDSAEPCNACASCLEIGRGSALDVIEIDAASHTGVDNVRENIIDNAQFRPTKSAYKVFIIDEVHMLSTSAFNALLKTLEEPPQHVLFILATTELHKLPDTIVSRCQRFTFSKIPSDALKAHLAHIASSLGVTCEESVLNHIVQKSEGCARDAISLLEQVMATGEKHITAASAAFLLPPSAAEEVVALTTAIVHGETHTALQTIQHLYDQGFQFLQFTDDCIAFLRTLLIAQVTPQYIDTLALEAATKKSITELSSSLTQKKLIALIEAFFDARAQLRQTPMPQLPLEILAVAQTQTDPMSASPVSTPLPPGAALPTQKAIPATPPPATDTVQMEENTPLPASEEPKKQSLAKKVKA</sequence>
<dbReference type="GO" id="GO:0003887">
    <property type="term" value="F:DNA-directed DNA polymerase activity"/>
    <property type="evidence" value="ECO:0007669"/>
    <property type="project" value="UniProtKB-KW"/>
</dbReference>
<dbReference type="Pfam" id="PF22608">
    <property type="entry name" value="DNAX_ATPase_lid"/>
    <property type="match status" value="1"/>
</dbReference>
<dbReference type="GO" id="GO:0006261">
    <property type="term" value="P:DNA-templated DNA replication"/>
    <property type="evidence" value="ECO:0007669"/>
    <property type="project" value="TreeGrafter"/>
</dbReference>
<dbReference type="Pfam" id="PF12169">
    <property type="entry name" value="DNA_pol3_gamma3"/>
    <property type="match status" value="1"/>
</dbReference>
<accession>A0A2M6W058</accession>
<dbReference type="FunFam" id="3.40.50.300:FF:000014">
    <property type="entry name" value="DNA polymerase III subunit gamma/tau"/>
    <property type="match status" value="1"/>
</dbReference>
<evidence type="ECO:0000259" key="13">
    <source>
        <dbReference type="SMART" id="SM00382"/>
    </source>
</evidence>
<keyword evidence="6 11" id="KW-0547">Nucleotide-binding</keyword>
<evidence type="ECO:0000256" key="5">
    <source>
        <dbReference type="ARBA" id="ARBA00022723"/>
    </source>
</evidence>
<organism evidence="14 15">
    <name type="scientific">Candidatus Magasanikbacteria bacterium CG10_big_fil_rev_8_21_14_0_10_43_6</name>
    <dbReference type="NCBI Taxonomy" id="1974650"/>
    <lineage>
        <taxon>Bacteria</taxon>
        <taxon>Candidatus Magasanikiibacteriota</taxon>
    </lineage>
</organism>
<dbReference type="NCBIfam" id="TIGR02397">
    <property type="entry name" value="dnaX_nterm"/>
    <property type="match status" value="1"/>
</dbReference>
<comment type="caution">
    <text evidence="14">The sequence shown here is derived from an EMBL/GenBank/DDBJ whole genome shotgun (WGS) entry which is preliminary data.</text>
</comment>
<keyword evidence="3 11" id="KW-0548">Nucleotidyltransferase</keyword>
<dbReference type="Proteomes" id="UP000229362">
    <property type="component" value="Unassembled WGS sequence"/>
</dbReference>
<reference evidence="15" key="1">
    <citation type="submission" date="2017-09" db="EMBL/GenBank/DDBJ databases">
        <title>Depth-based differentiation of microbial function through sediment-hosted aquifers and enrichment of novel symbionts in the deep terrestrial subsurface.</title>
        <authorList>
            <person name="Probst A.J."/>
            <person name="Ladd B."/>
            <person name="Jarett J.K."/>
            <person name="Geller-Mcgrath D.E."/>
            <person name="Sieber C.M.K."/>
            <person name="Emerson J.B."/>
            <person name="Anantharaman K."/>
            <person name="Thomas B.C."/>
            <person name="Malmstrom R."/>
            <person name="Stieglmeier M."/>
            <person name="Klingl A."/>
            <person name="Woyke T."/>
            <person name="Ryan C.M."/>
            <person name="Banfield J.F."/>
        </authorList>
    </citation>
    <scope>NUCLEOTIDE SEQUENCE [LARGE SCALE GENOMIC DNA]</scope>
</reference>
<dbReference type="InterPro" id="IPR027417">
    <property type="entry name" value="P-loop_NTPase"/>
</dbReference>
<gene>
    <name evidence="11" type="primary">dnaX</name>
    <name evidence="14" type="ORF">COU33_04605</name>
</gene>
<evidence type="ECO:0000256" key="9">
    <source>
        <dbReference type="ARBA" id="ARBA00022932"/>
    </source>
</evidence>
<keyword evidence="5" id="KW-0479">Metal-binding</keyword>
<dbReference type="InterPro" id="IPR022754">
    <property type="entry name" value="DNA_pol_III_gamma-3"/>
</dbReference>
<keyword evidence="7" id="KW-0862">Zinc</keyword>
<dbReference type="InterPro" id="IPR008921">
    <property type="entry name" value="DNA_pol3_clamp-load_cplx_C"/>
</dbReference>
<dbReference type="InterPro" id="IPR003593">
    <property type="entry name" value="AAA+_ATPase"/>
</dbReference>
<comment type="function">
    <text evidence="11">DNA polymerase III is a complex, multichain enzyme responsible for most of the replicative synthesis in bacteria. This DNA polymerase also exhibits 3' to 5' exonuclease activity.</text>
</comment>